<gene>
    <name evidence="2" type="ORF">Y1Q_0006792</name>
</gene>
<sequence>MLRREELPPLRLRSSTPDEDQEQCRGEVEGWGTPSQLCWAALPGARCGRTLPLHGRNTMAGSVVSR</sequence>
<evidence type="ECO:0000256" key="1">
    <source>
        <dbReference type="SAM" id="MobiDB-lite"/>
    </source>
</evidence>
<proteinExistence type="predicted"/>
<comment type="caution">
    <text evidence="2">The sequence shown here is derived from an EMBL/GenBank/DDBJ whole genome shotgun (WGS) entry which is preliminary data.</text>
</comment>
<dbReference type="Proteomes" id="UP000050525">
    <property type="component" value="Unassembled WGS sequence"/>
</dbReference>
<reference evidence="2 3" key="1">
    <citation type="journal article" date="2012" name="Genome Biol.">
        <title>Sequencing three crocodilian genomes to illuminate the evolution of archosaurs and amniotes.</title>
        <authorList>
            <person name="St John J.A."/>
            <person name="Braun E.L."/>
            <person name="Isberg S.R."/>
            <person name="Miles L.G."/>
            <person name="Chong A.Y."/>
            <person name="Gongora J."/>
            <person name="Dalzell P."/>
            <person name="Moran C."/>
            <person name="Bed'hom B."/>
            <person name="Abzhanov A."/>
            <person name="Burgess S.C."/>
            <person name="Cooksey A.M."/>
            <person name="Castoe T.A."/>
            <person name="Crawford N.G."/>
            <person name="Densmore L.D."/>
            <person name="Drew J.C."/>
            <person name="Edwards S.V."/>
            <person name="Faircloth B.C."/>
            <person name="Fujita M.K."/>
            <person name="Greenwold M.J."/>
            <person name="Hoffmann F.G."/>
            <person name="Howard J.M."/>
            <person name="Iguchi T."/>
            <person name="Janes D.E."/>
            <person name="Khan S.Y."/>
            <person name="Kohno S."/>
            <person name="de Koning A.J."/>
            <person name="Lance S.L."/>
            <person name="McCarthy F.M."/>
            <person name="McCormack J.E."/>
            <person name="Merchant M.E."/>
            <person name="Peterson D.G."/>
            <person name="Pollock D.D."/>
            <person name="Pourmand N."/>
            <person name="Raney B.J."/>
            <person name="Roessler K.A."/>
            <person name="Sanford J.R."/>
            <person name="Sawyer R.H."/>
            <person name="Schmidt C.J."/>
            <person name="Triplett E.W."/>
            <person name="Tuberville T.D."/>
            <person name="Venegas-Anaya M."/>
            <person name="Howard J.T."/>
            <person name="Jarvis E.D."/>
            <person name="Guillette L.J.Jr."/>
            <person name="Glenn T.C."/>
            <person name="Green R.E."/>
            <person name="Ray D.A."/>
        </authorList>
    </citation>
    <scope>NUCLEOTIDE SEQUENCE [LARGE SCALE GENOMIC DNA]</scope>
    <source>
        <strain evidence="2">KSC_2009_1</strain>
    </source>
</reference>
<accession>A0A151M5Q9</accession>
<feature type="region of interest" description="Disordered" evidence="1">
    <location>
        <begin position="1"/>
        <end position="28"/>
    </location>
</feature>
<protein>
    <submittedName>
        <fullName evidence="2">Uncharacterized protein</fullName>
    </submittedName>
</protein>
<evidence type="ECO:0000313" key="2">
    <source>
        <dbReference type="EMBL" id="KYO19821.1"/>
    </source>
</evidence>
<name>A0A151M5Q9_ALLMI</name>
<dbReference type="AlphaFoldDB" id="A0A151M5Q9"/>
<keyword evidence="3" id="KW-1185">Reference proteome</keyword>
<evidence type="ECO:0000313" key="3">
    <source>
        <dbReference type="Proteomes" id="UP000050525"/>
    </source>
</evidence>
<organism evidence="2 3">
    <name type="scientific">Alligator mississippiensis</name>
    <name type="common">American alligator</name>
    <dbReference type="NCBI Taxonomy" id="8496"/>
    <lineage>
        <taxon>Eukaryota</taxon>
        <taxon>Metazoa</taxon>
        <taxon>Chordata</taxon>
        <taxon>Craniata</taxon>
        <taxon>Vertebrata</taxon>
        <taxon>Euteleostomi</taxon>
        <taxon>Archelosauria</taxon>
        <taxon>Archosauria</taxon>
        <taxon>Crocodylia</taxon>
        <taxon>Alligatoridae</taxon>
        <taxon>Alligatorinae</taxon>
        <taxon>Alligator</taxon>
    </lineage>
</organism>
<dbReference type="EMBL" id="AKHW03006526">
    <property type="protein sequence ID" value="KYO19821.1"/>
    <property type="molecule type" value="Genomic_DNA"/>
</dbReference>